<keyword evidence="1" id="KW-0472">Membrane</keyword>
<dbReference type="STRING" id="578462.A0A0L0T3B4"/>
<dbReference type="InterPro" id="IPR001173">
    <property type="entry name" value="Glyco_trans_2-like"/>
</dbReference>
<dbReference type="PANTHER" id="PTHR10859">
    <property type="entry name" value="GLYCOSYL TRANSFERASE"/>
    <property type="match status" value="1"/>
</dbReference>
<dbReference type="OrthoDB" id="3784at2759"/>
<sequence>MDFSAAGPAALVSSLPVPAPVIALVAVIMTVAAMARRRQDTAVSTSKRSSAQSLVYGTPAYDAAIEYLELAPTNGHHDEERSRPSRTISGLDPSLRVVRRAHVPNLDDDADPVPLAALSVVVPAYNEQTRLPAMLDEAFTYLLAERRVPSSFEILVVDDGSRDQTVAVALATAHRWRKQHGGQDWRFAVVRLPRNAGKGGAVRVGLRAARAELVLFADADGATRFADVEKLVAAVSGRADGGTPWAGTVDKARVWPPAVVIGSRAHLVRTDAVVKRSWLRKLAHRGKASGDEGVW</sequence>
<reference evidence="4" key="2">
    <citation type="submission" date="2009-11" db="EMBL/GenBank/DDBJ databases">
        <title>The Genome Sequence of Allomyces macrogynus strain ATCC 38327.</title>
        <authorList>
            <consortium name="The Broad Institute Genome Sequencing Platform"/>
            <person name="Russ C."/>
            <person name="Cuomo C."/>
            <person name="Shea T."/>
            <person name="Young S.K."/>
            <person name="Zeng Q."/>
            <person name="Koehrsen M."/>
            <person name="Haas B."/>
            <person name="Borodovsky M."/>
            <person name="Guigo R."/>
            <person name="Alvarado L."/>
            <person name="Berlin A."/>
            <person name="Borenstein D."/>
            <person name="Chen Z."/>
            <person name="Engels R."/>
            <person name="Freedman E."/>
            <person name="Gellesch M."/>
            <person name="Goldberg J."/>
            <person name="Griggs A."/>
            <person name="Gujja S."/>
            <person name="Heiman D."/>
            <person name="Hepburn T."/>
            <person name="Howarth C."/>
            <person name="Jen D."/>
            <person name="Larson L."/>
            <person name="Lewis B."/>
            <person name="Mehta T."/>
            <person name="Park D."/>
            <person name="Pearson M."/>
            <person name="Roberts A."/>
            <person name="Saif S."/>
            <person name="Shenoy N."/>
            <person name="Sisk P."/>
            <person name="Stolte C."/>
            <person name="Sykes S."/>
            <person name="Walk T."/>
            <person name="White J."/>
            <person name="Yandava C."/>
            <person name="Burger G."/>
            <person name="Gray M.W."/>
            <person name="Holland P.W.H."/>
            <person name="King N."/>
            <person name="Lang F.B.F."/>
            <person name="Roger A.J."/>
            <person name="Ruiz-Trillo I."/>
            <person name="Lander E."/>
            <person name="Nusbaum C."/>
        </authorList>
    </citation>
    <scope>NUCLEOTIDE SEQUENCE [LARGE SCALE GENOMIC DNA]</scope>
    <source>
        <strain evidence="4">ATCC 38327</strain>
    </source>
</reference>
<evidence type="ECO:0000256" key="1">
    <source>
        <dbReference type="SAM" id="Phobius"/>
    </source>
</evidence>
<feature type="domain" description="Glycosyltransferase 2-like" evidence="2">
    <location>
        <begin position="119"/>
        <end position="239"/>
    </location>
</feature>
<name>A0A0L0T3B4_ALLM3</name>
<gene>
    <name evidence="3" type="ORF">AMAG_19884</name>
</gene>
<protein>
    <recommendedName>
        <fullName evidence="2">Glycosyltransferase 2-like domain-containing protein</fullName>
    </recommendedName>
</protein>
<dbReference type="Proteomes" id="UP000054350">
    <property type="component" value="Unassembled WGS sequence"/>
</dbReference>
<dbReference type="EMBL" id="GG745360">
    <property type="protein sequence ID" value="KNE69211.1"/>
    <property type="molecule type" value="Genomic_DNA"/>
</dbReference>
<dbReference type="Gene3D" id="3.90.550.10">
    <property type="entry name" value="Spore Coat Polysaccharide Biosynthesis Protein SpsA, Chain A"/>
    <property type="match status" value="1"/>
</dbReference>
<proteinExistence type="predicted"/>
<feature type="transmembrane region" description="Helical" evidence="1">
    <location>
        <begin position="17"/>
        <end position="35"/>
    </location>
</feature>
<dbReference type="PANTHER" id="PTHR10859:SF91">
    <property type="entry name" value="DOLICHYL-PHOSPHATE BETA-GLUCOSYLTRANSFERASE"/>
    <property type="match status" value="1"/>
</dbReference>
<dbReference type="GO" id="GO:0005789">
    <property type="term" value="C:endoplasmic reticulum membrane"/>
    <property type="evidence" value="ECO:0007669"/>
    <property type="project" value="TreeGrafter"/>
</dbReference>
<accession>A0A0L0T3B4</accession>
<dbReference type="SUPFAM" id="SSF53448">
    <property type="entry name" value="Nucleotide-diphospho-sugar transferases"/>
    <property type="match status" value="1"/>
</dbReference>
<organism evidence="3 4">
    <name type="scientific">Allomyces macrogynus (strain ATCC 38327)</name>
    <name type="common">Allomyces javanicus var. macrogynus</name>
    <dbReference type="NCBI Taxonomy" id="578462"/>
    <lineage>
        <taxon>Eukaryota</taxon>
        <taxon>Fungi</taxon>
        <taxon>Fungi incertae sedis</taxon>
        <taxon>Blastocladiomycota</taxon>
        <taxon>Blastocladiomycetes</taxon>
        <taxon>Blastocladiales</taxon>
        <taxon>Blastocladiaceae</taxon>
        <taxon>Allomyces</taxon>
    </lineage>
</organism>
<evidence type="ECO:0000313" key="3">
    <source>
        <dbReference type="EMBL" id="KNE69211.1"/>
    </source>
</evidence>
<dbReference type="Pfam" id="PF00535">
    <property type="entry name" value="Glycos_transf_2"/>
    <property type="match status" value="1"/>
</dbReference>
<evidence type="ECO:0000259" key="2">
    <source>
        <dbReference type="Pfam" id="PF00535"/>
    </source>
</evidence>
<dbReference type="VEuPathDB" id="FungiDB:AMAG_19884"/>
<reference evidence="3 4" key="1">
    <citation type="submission" date="2009-11" db="EMBL/GenBank/DDBJ databases">
        <title>Annotation of Allomyces macrogynus ATCC 38327.</title>
        <authorList>
            <consortium name="The Broad Institute Genome Sequencing Platform"/>
            <person name="Russ C."/>
            <person name="Cuomo C."/>
            <person name="Burger G."/>
            <person name="Gray M.W."/>
            <person name="Holland P.W.H."/>
            <person name="King N."/>
            <person name="Lang F.B.F."/>
            <person name="Roger A.J."/>
            <person name="Ruiz-Trillo I."/>
            <person name="Young S.K."/>
            <person name="Zeng Q."/>
            <person name="Gargeya S."/>
            <person name="Fitzgerald M."/>
            <person name="Haas B."/>
            <person name="Abouelleil A."/>
            <person name="Alvarado L."/>
            <person name="Arachchi H.M."/>
            <person name="Berlin A."/>
            <person name="Chapman S.B."/>
            <person name="Gearin G."/>
            <person name="Goldberg J."/>
            <person name="Griggs A."/>
            <person name="Gujja S."/>
            <person name="Hansen M."/>
            <person name="Heiman D."/>
            <person name="Howarth C."/>
            <person name="Larimer J."/>
            <person name="Lui A."/>
            <person name="MacDonald P.J.P."/>
            <person name="McCowen C."/>
            <person name="Montmayeur A."/>
            <person name="Murphy C."/>
            <person name="Neiman D."/>
            <person name="Pearson M."/>
            <person name="Priest M."/>
            <person name="Roberts A."/>
            <person name="Saif S."/>
            <person name="Shea T."/>
            <person name="Sisk P."/>
            <person name="Stolte C."/>
            <person name="Sykes S."/>
            <person name="Wortman J."/>
            <person name="Nusbaum C."/>
            <person name="Birren B."/>
        </authorList>
    </citation>
    <scope>NUCLEOTIDE SEQUENCE [LARGE SCALE GENOMIC DNA]</scope>
    <source>
        <strain evidence="3 4">ATCC 38327</strain>
    </source>
</reference>
<keyword evidence="4" id="KW-1185">Reference proteome</keyword>
<keyword evidence="1" id="KW-0812">Transmembrane</keyword>
<dbReference type="eggNOG" id="KOG2977">
    <property type="taxonomic scope" value="Eukaryota"/>
</dbReference>
<dbReference type="InterPro" id="IPR029044">
    <property type="entry name" value="Nucleotide-diphossugar_trans"/>
</dbReference>
<evidence type="ECO:0000313" key="4">
    <source>
        <dbReference type="Proteomes" id="UP000054350"/>
    </source>
</evidence>
<dbReference type="AlphaFoldDB" id="A0A0L0T3B4"/>
<dbReference type="GO" id="GO:0006487">
    <property type="term" value="P:protein N-linked glycosylation"/>
    <property type="evidence" value="ECO:0007669"/>
    <property type="project" value="TreeGrafter"/>
</dbReference>
<keyword evidence="1" id="KW-1133">Transmembrane helix</keyword>